<name>A0A2Z4Y2U6_SUMC1</name>
<dbReference type="Proteomes" id="UP000262583">
    <property type="component" value="Chromosome"/>
</dbReference>
<dbReference type="PANTHER" id="PTHR43078:SF6">
    <property type="entry name" value="UDP-GLUCURONIC ACID DECARBOXYLASE 1"/>
    <property type="match status" value="1"/>
</dbReference>
<dbReference type="GO" id="GO:0048040">
    <property type="term" value="F:UDP-glucuronate decarboxylase activity"/>
    <property type="evidence" value="ECO:0007669"/>
    <property type="project" value="UniProtKB-EC"/>
</dbReference>
<proteinExistence type="inferred from homology"/>
<evidence type="ECO:0000256" key="4">
    <source>
        <dbReference type="ARBA" id="ARBA00007505"/>
    </source>
</evidence>
<evidence type="ECO:0000259" key="14">
    <source>
        <dbReference type="Pfam" id="PF16363"/>
    </source>
</evidence>
<evidence type="ECO:0000256" key="10">
    <source>
        <dbReference type="ARBA" id="ARBA00023027"/>
    </source>
</evidence>
<sequence length="323" mass="36224">MAHILITGGAGFIGSHLAEELLEQGHWVCVIDDLSTGTIWNLDGIRSHERFSYHIASVMDYPLMAELVDRADEIYHLAAAVGVRLIVEKPVHTIETNIRGTEIVLELAARKKKKVLITSTSEIYGKSAKVPFSENDDLVLGSTTRPRWAYACSKAIDEFLALAYYREQGVPVVIVRLFNTVGPRQTGQYGMVIPRFVEQALRGQPLTVYGDGTQTRAFAYVGDVVKALVALMNEPRAIGEVFNVGNDREIAIRDLAKLVIERTQSSSPIQFIPFEQAYDSQFEDLTRRVPDLSKIRALIGYEPKVQIEEIIDRVATYMKDRLR</sequence>
<keyword evidence="13" id="KW-0456">Lyase</keyword>
<keyword evidence="8" id="KW-0735">Signal-anchor</keyword>
<dbReference type="EC" id="4.1.1.35" evidence="5"/>
<keyword evidence="12" id="KW-0472">Membrane</keyword>
<evidence type="ECO:0000313" key="16">
    <source>
        <dbReference type="Proteomes" id="UP000262583"/>
    </source>
</evidence>
<evidence type="ECO:0000256" key="13">
    <source>
        <dbReference type="ARBA" id="ARBA00023239"/>
    </source>
</evidence>
<feature type="domain" description="NAD(P)-binding" evidence="14">
    <location>
        <begin position="5"/>
        <end position="313"/>
    </location>
</feature>
<gene>
    <name evidence="15" type="ORF">BRCON_0439</name>
</gene>
<evidence type="ECO:0000256" key="1">
    <source>
        <dbReference type="ARBA" id="ARBA00001911"/>
    </source>
</evidence>
<dbReference type="InterPro" id="IPR036291">
    <property type="entry name" value="NAD(P)-bd_dom_sf"/>
</dbReference>
<keyword evidence="9" id="KW-1133">Transmembrane helix</keyword>
<dbReference type="KEGG" id="schv:BRCON_0439"/>
<accession>A0A2Z4Y2U6</accession>
<protein>
    <recommendedName>
        <fullName evidence="5">UDP-glucuronate decarboxylase</fullName>
        <ecNumber evidence="5">4.1.1.35</ecNumber>
    </recommendedName>
</protein>
<dbReference type="SUPFAM" id="SSF51735">
    <property type="entry name" value="NAD(P)-binding Rossmann-fold domains"/>
    <property type="match status" value="1"/>
</dbReference>
<organism evidence="15 16">
    <name type="scientific">Sumerlaea chitinivorans</name>
    <dbReference type="NCBI Taxonomy" id="2250252"/>
    <lineage>
        <taxon>Bacteria</taxon>
        <taxon>Candidatus Sumerlaeota</taxon>
        <taxon>Candidatus Sumerlaeia</taxon>
        <taxon>Candidatus Sumerlaeales</taxon>
        <taxon>Candidatus Sumerlaeaceae</taxon>
        <taxon>Candidatus Sumerlaea</taxon>
    </lineage>
</organism>
<dbReference type="GO" id="GO:0033320">
    <property type="term" value="P:UDP-D-xylose biosynthetic process"/>
    <property type="evidence" value="ECO:0007669"/>
    <property type="project" value="UniProtKB-UniPathway"/>
</dbReference>
<keyword evidence="11" id="KW-0333">Golgi apparatus</keyword>
<dbReference type="GO" id="GO:0042732">
    <property type="term" value="P:D-xylose metabolic process"/>
    <property type="evidence" value="ECO:0007669"/>
    <property type="project" value="InterPro"/>
</dbReference>
<evidence type="ECO:0000256" key="12">
    <source>
        <dbReference type="ARBA" id="ARBA00023136"/>
    </source>
</evidence>
<dbReference type="InterPro" id="IPR016040">
    <property type="entry name" value="NAD(P)-bd_dom"/>
</dbReference>
<evidence type="ECO:0000256" key="9">
    <source>
        <dbReference type="ARBA" id="ARBA00022989"/>
    </source>
</evidence>
<evidence type="ECO:0000256" key="7">
    <source>
        <dbReference type="ARBA" id="ARBA00022793"/>
    </source>
</evidence>
<evidence type="ECO:0000256" key="2">
    <source>
        <dbReference type="ARBA" id="ARBA00004447"/>
    </source>
</evidence>
<evidence type="ECO:0000256" key="11">
    <source>
        <dbReference type="ARBA" id="ARBA00023034"/>
    </source>
</evidence>
<dbReference type="UniPathway" id="UPA00796">
    <property type="reaction ID" value="UER00771"/>
</dbReference>
<comment type="subcellular location">
    <subcellularLocation>
        <location evidence="2">Golgi apparatus</location>
        <location evidence="2">Golgi stack membrane</location>
        <topology evidence="2">Single-pass type II membrane protein</topology>
    </subcellularLocation>
</comment>
<comment type="pathway">
    <text evidence="3">Nucleotide-sugar biosynthesis; UDP-alpha-D-xylose biosynthesis; UDP-alpha-D-xylose from UDP-alpha-D-glucuronate: step 1/1.</text>
</comment>
<keyword evidence="6" id="KW-0812">Transmembrane</keyword>
<comment type="similarity">
    <text evidence="4">Belongs to the NAD(P)-dependent epimerase/dehydratase family. UDP-glucuronic acid decarboxylase subfamily.</text>
</comment>
<dbReference type="Pfam" id="PF16363">
    <property type="entry name" value="GDP_Man_Dehyd"/>
    <property type="match status" value="1"/>
</dbReference>
<dbReference type="PANTHER" id="PTHR43078">
    <property type="entry name" value="UDP-GLUCURONIC ACID DECARBOXYLASE-RELATED"/>
    <property type="match status" value="1"/>
</dbReference>
<dbReference type="GO" id="GO:0005737">
    <property type="term" value="C:cytoplasm"/>
    <property type="evidence" value="ECO:0007669"/>
    <property type="project" value="TreeGrafter"/>
</dbReference>
<comment type="cofactor">
    <cofactor evidence="1">
        <name>NAD(+)</name>
        <dbReference type="ChEBI" id="CHEBI:57540"/>
    </cofactor>
</comment>
<evidence type="ECO:0000256" key="5">
    <source>
        <dbReference type="ARBA" id="ARBA00012290"/>
    </source>
</evidence>
<evidence type="ECO:0000256" key="6">
    <source>
        <dbReference type="ARBA" id="ARBA00022692"/>
    </source>
</evidence>
<evidence type="ECO:0000256" key="8">
    <source>
        <dbReference type="ARBA" id="ARBA00022968"/>
    </source>
</evidence>
<evidence type="ECO:0000313" key="15">
    <source>
        <dbReference type="EMBL" id="AXA35216.1"/>
    </source>
</evidence>
<keyword evidence="10" id="KW-0520">NAD</keyword>
<dbReference type="InterPro" id="IPR044516">
    <property type="entry name" value="UXS-like"/>
</dbReference>
<dbReference type="Gene3D" id="3.40.50.720">
    <property type="entry name" value="NAD(P)-binding Rossmann-like Domain"/>
    <property type="match status" value="1"/>
</dbReference>
<dbReference type="GO" id="GO:0070403">
    <property type="term" value="F:NAD+ binding"/>
    <property type="evidence" value="ECO:0007669"/>
    <property type="project" value="InterPro"/>
</dbReference>
<dbReference type="AlphaFoldDB" id="A0A2Z4Y2U6"/>
<dbReference type="EMBL" id="CP030759">
    <property type="protein sequence ID" value="AXA35216.1"/>
    <property type="molecule type" value="Genomic_DNA"/>
</dbReference>
<keyword evidence="7" id="KW-0210">Decarboxylase</keyword>
<reference evidence="15 16" key="1">
    <citation type="submission" date="2018-05" db="EMBL/GenBank/DDBJ databases">
        <title>A metagenomic window into the 2 km-deep terrestrial subsurface aquifer revealed taxonomically and functionally diverse microbial community comprising novel uncultured bacterial lineages.</title>
        <authorList>
            <person name="Kadnikov V.V."/>
            <person name="Mardanov A.V."/>
            <person name="Beletsky A.V."/>
            <person name="Banks D."/>
            <person name="Pimenov N.V."/>
            <person name="Frank Y.A."/>
            <person name="Karnachuk O.V."/>
            <person name="Ravin N.V."/>
        </authorList>
    </citation>
    <scope>NUCLEOTIDE SEQUENCE [LARGE SCALE GENOMIC DNA]</scope>
    <source>
        <strain evidence="15">BY</strain>
    </source>
</reference>
<dbReference type="PRINTS" id="PR01713">
    <property type="entry name" value="NUCEPIMERASE"/>
</dbReference>
<evidence type="ECO:0000256" key="3">
    <source>
        <dbReference type="ARBA" id="ARBA00005100"/>
    </source>
</evidence>